<dbReference type="GO" id="GO:0005886">
    <property type="term" value="C:plasma membrane"/>
    <property type="evidence" value="ECO:0007669"/>
    <property type="project" value="UniProtKB-SubCell"/>
</dbReference>
<evidence type="ECO:0000256" key="5">
    <source>
        <dbReference type="ARBA" id="ARBA00022617"/>
    </source>
</evidence>
<gene>
    <name evidence="14" type="ORF">SAMN02745146_2451</name>
</gene>
<evidence type="ECO:0000256" key="1">
    <source>
        <dbReference type="ARBA" id="ARBA00004651"/>
    </source>
</evidence>
<feature type="transmembrane region" description="Helical" evidence="12">
    <location>
        <begin position="185"/>
        <end position="204"/>
    </location>
</feature>
<evidence type="ECO:0000256" key="3">
    <source>
        <dbReference type="ARBA" id="ARBA00022448"/>
    </source>
</evidence>
<proteinExistence type="inferred from homology"/>
<evidence type="ECO:0000259" key="13">
    <source>
        <dbReference type="Pfam" id="PF01292"/>
    </source>
</evidence>
<dbReference type="Pfam" id="PF01292">
    <property type="entry name" value="Ni_hydr_CYTB"/>
    <property type="match status" value="1"/>
</dbReference>
<name>A0A1M6GYZ8_9BACT</name>
<evidence type="ECO:0000256" key="7">
    <source>
        <dbReference type="ARBA" id="ARBA00022723"/>
    </source>
</evidence>
<accession>A0A1M6GYZ8</accession>
<evidence type="ECO:0000256" key="2">
    <source>
        <dbReference type="ARBA" id="ARBA00008622"/>
    </source>
</evidence>
<dbReference type="GO" id="GO:0020037">
    <property type="term" value="F:heme binding"/>
    <property type="evidence" value="ECO:0007669"/>
    <property type="project" value="TreeGrafter"/>
</dbReference>
<dbReference type="InterPro" id="IPR011577">
    <property type="entry name" value="Cyt_b561_bac/Ni-Hgenase"/>
</dbReference>
<keyword evidence="6 12" id="KW-0812">Transmembrane</keyword>
<dbReference type="PANTHER" id="PTHR30485:SF2">
    <property type="entry name" value="BLL0597 PROTEIN"/>
    <property type="match status" value="1"/>
</dbReference>
<keyword evidence="5" id="KW-0349">Heme</keyword>
<feature type="transmembrane region" description="Helical" evidence="12">
    <location>
        <begin position="87"/>
        <end position="105"/>
    </location>
</feature>
<keyword evidence="15" id="KW-1185">Reference proteome</keyword>
<dbReference type="GO" id="GO:0005506">
    <property type="term" value="F:iron ion binding"/>
    <property type="evidence" value="ECO:0007669"/>
    <property type="project" value="InterPro"/>
</dbReference>
<dbReference type="PRINTS" id="PR00161">
    <property type="entry name" value="NIHGNASECYTB"/>
</dbReference>
<dbReference type="RefSeq" id="WP_073109539.1">
    <property type="nucleotide sequence ID" value="NZ_FQYN01000004.1"/>
</dbReference>
<evidence type="ECO:0000256" key="8">
    <source>
        <dbReference type="ARBA" id="ARBA00022982"/>
    </source>
</evidence>
<evidence type="ECO:0000256" key="10">
    <source>
        <dbReference type="ARBA" id="ARBA00023004"/>
    </source>
</evidence>
<evidence type="ECO:0000256" key="9">
    <source>
        <dbReference type="ARBA" id="ARBA00022989"/>
    </source>
</evidence>
<evidence type="ECO:0000256" key="11">
    <source>
        <dbReference type="ARBA" id="ARBA00023136"/>
    </source>
</evidence>
<organism evidence="14 15">
    <name type="scientific">Hymenobacter daecheongensis DSM 21074</name>
    <dbReference type="NCBI Taxonomy" id="1121955"/>
    <lineage>
        <taxon>Bacteria</taxon>
        <taxon>Pseudomonadati</taxon>
        <taxon>Bacteroidota</taxon>
        <taxon>Cytophagia</taxon>
        <taxon>Cytophagales</taxon>
        <taxon>Hymenobacteraceae</taxon>
        <taxon>Hymenobacter</taxon>
    </lineage>
</organism>
<evidence type="ECO:0000256" key="4">
    <source>
        <dbReference type="ARBA" id="ARBA00022475"/>
    </source>
</evidence>
<protein>
    <submittedName>
        <fullName evidence="14">Ni,Fe-hydrogenase I cytochrome b subunit</fullName>
    </submittedName>
</protein>
<reference evidence="14 15" key="1">
    <citation type="submission" date="2016-11" db="EMBL/GenBank/DDBJ databases">
        <authorList>
            <person name="Jaros S."/>
            <person name="Januszkiewicz K."/>
            <person name="Wedrychowicz H."/>
        </authorList>
    </citation>
    <scope>NUCLEOTIDE SEQUENCE [LARGE SCALE GENOMIC DNA]</scope>
    <source>
        <strain evidence="14 15">DSM 21074</strain>
    </source>
</reference>
<comment type="subcellular location">
    <subcellularLocation>
        <location evidence="1">Cell membrane</location>
        <topology evidence="1">Multi-pass membrane protein</topology>
    </subcellularLocation>
</comment>
<keyword evidence="10" id="KW-0408">Iron</keyword>
<feature type="domain" description="Cytochrome b561 bacterial/Ni-hydrogenase" evidence="13">
    <location>
        <begin position="21"/>
        <end position="219"/>
    </location>
</feature>
<dbReference type="Proteomes" id="UP000184418">
    <property type="component" value="Unassembled WGS sequence"/>
</dbReference>
<keyword evidence="8" id="KW-0249">Electron transport</keyword>
<evidence type="ECO:0000256" key="6">
    <source>
        <dbReference type="ARBA" id="ARBA00022692"/>
    </source>
</evidence>
<dbReference type="GO" id="GO:0009055">
    <property type="term" value="F:electron transfer activity"/>
    <property type="evidence" value="ECO:0007669"/>
    <property type="project" value="InterPro"/>
</dbReference>
<comment type="similarity">
    <text evidence="2">Belongs to the HupC/HyaC/HydC family.</text>
</comment>
<keyword evidence="4" id="KW-1003">Cell membrane</keyword>
<dbReference type="InterPro" id="IPR000516">
    <property type="entry name" value="Ni-dep_Hydgase_cyt-B"/>
</dbReference>
<keyword evidence="3" id="KW-0813">Transport</keyword>
<sequence>MPSPTAPVTAAADRADRKNSLSLRLWHWGSAAVISGLLITILFLFVILKMKTVGPEFQQVLQKEGVTMSREQVRGLTRIISHRIWDWHIYLGVTLAFLLLYRVVLEFFQRGRQRFSVKLRTARQLFRQQGTDLRDVRHSLVVKYSYLAFYLMLTVMVTTGLMLVYADDFEVLEKLEHTVEEVHNFTMYLIIAFIVLHVAGVVWAESTKNKGIVSDMINGGD</sequence>
<dbReference type="InterPro" id="IPR016174">
    <property type="entry name" value="Di-haem_cyt_TM"/>
</dbReference>
<evidence type="ECO:0000256" key="12">
    <source>
        <dbReference type="SAM" id="Phobius"/>
    </source>
</evidence>
<keyword evidence="9 12" id="KW-1133">Transmembrane helix</keyword>
<keyword evidence="11 12" id="KW-0472">Membrane</keyword>
<feature type="transmembrane region" description="Helical" evidence="12">
    <location>
        <begin position="25"/>
        <end position="48"/>
    </location>
</feature>
<dbReference type="STRING" id="1121955.SAMN02745146_2451"/>
<keyword evidence="7" id="KW-0479">Metal-binding</keyword>
<dbReference type="InterPro" id="IPR051542">
    <property type="entry name" value="Hydrogenase_cytochrome"/>
</dbReference>
<dbReference type="AlphaFoldDB" id="A0A1M6GYZ8"/>
<dbReference type="GO" id="GO:0022904">
    <property type="term" value="P:respiratory electron transport chain"/>
    <property type="evidence" value="ECO:0007669"/>
    <property type="project" value="InterPro"/>
</dbReference>
<dbReference type="PANTHER" id="PTHR30485">
    <property type="entry name" value="NI/FE-HYDROGENASE 1 B-TYPE CYTOCHROME SUBUNIT"/>
    <property type="match status" value="1"/>
</dbReference>
<dbReference type="OrthoDB" id="5615941at2"/>
<evidence type="ECO:0000313" key="15">
    <source>
        <dbReference type="Proteomes" id="UP000184418"/>
    </source>
</evidence>
<dbReference type="Gene3D" id="1.20.950.20">
    <property type="entry name" value="Transmembrane di-heme cytochromes, Chain C"/>
    <property type="match status" value="1"/>
</dbReference>
<feature type="transmembrane region" description="Helical" evidence="12">
    <location>
        <begin position="144"/>
        <end position="165"/>
    </location>
</feature>
<dbReference type="EMBL" id="FQYN01000004">
    <property type="protein sequence ID" value="SHJ15157.1"/>
    <property type="molecule type" value="Genomic_DNA"/>
</dbReference>
<dbReference type="SUPFAM" id="SSF81342">
    <property type="entry name" value="Transmembrane di-heme cytochromes"/>
    <property type="match status" value="1"/>
</dbReference>
<evidence type="ECO:0000313" key="14">
    <source>
        <dbReference type="EMBL" id="SHJ15157.1"/>
    </source>
</evidence>